<dbReference type="InterPro" id="IPR017880">
    <property type="entry name" value="KilA_N"/>
</dbReference>
<dbReference type="EMBL" id="JACOOJ010000009">
    <property type="protein sequence ID" value="MBC5632615.1"/>
    <property type="molecule type" value="Genomic_DNA"/>
</dbReference>
<dbReference type="SMART" id="SM01252">
    <property type="entry name" value="KilA-N"/>
    <property type="match status" value="1"/>
</dbReference>
<protein>
    <submittedName>
        <fullName evidence="2">Phage antirepressor KilAC domain-containing protein</fullName>
    </submittedName>
</protein>
<dbReference type="Pfam" id="PF03374">
    <property type="entry name" value="ANT"/>
    <property type="match status" value="1"/>
</dbReference>
<sequence length="256" mass="28759">MGQIFSYNGNNVTMRVQNGVVYVNLTEVAKAFTDKNLTNIINSQEISDYCEKFSKLQNCSLADLLIVKRGGNKSGTWAHHRVALRVAQKLSTEFSIWVDEKIEELLTSGHCSIIQQYQIPQSYSEALMLAAKQAEQIEQAKQTINRLQPKADFADAAFTTDDKVDIGMAAKILKLGFGRNTLFQKLRQVGVFFSNRNEPKQRFVNAGYFEMKEKFIERNSHPGFVVTKILVTQKGLAYINHLFGGNPSDGKIAAIK</sequence>
<dbReference type="InterPro" id="IPR036887">
    <property type="entry name" value="HTH_APSES_sf"/>
</dbReference>
<dbReference type="RefSeq" id="WP_186929371.1">
    <property type="nucleotide sequence ID" value="NZ_JACOOJ010000009.1"/>
</dbReference>
<accession>A0ABR7DNI9</accession>
<dbReference type="InterPro" id="IPR005039">
    <property type="entry name" value="Ant_C"/>
</dbReference>
<feature type="domain" description="KilA-N" evidence="1">
    <location>
        <begin position="1"/>
        <end position="105"/>
    </location>
</feature>
<organism evidence="2 3">
    <name type="scientific">Parabacteroides hominis</name>
    <dbReference type="NCBI Taxonomy" id="2763057"/>
    <lineage>
        <taxon>Bacteria</taxon>
        <taxon>Pseudomonadati</taxon>
        <taxon>Bacteroidota</taxon>
        <taxon>Bacteroidia</taxon>
        <taxon>Bacteroidales</taxon>
        <taxon>Tannerellaceae</taxon>
        <taxon>Parabacteroides</taxon>
    </lineage>
</organism>
<dbReference type="Pfam" id="PF04383">
    <property type="entry name" value="KilA-N"/>
    <property type="match status" value="1"/>
</dbReference>
<keyword evidence="3" id="KW-1185">Reference proteome</keyword>
<dbReference type="Proteomes" id="UP000651475">
    <property type="component" value="Unassembled WGS sequence"/>
</dbReference>
<name>A0ABR7DNI9_9BACT</name>
<dbReference type="InterPro" id="IPR018004">
    <property type="entry name" value="KilA/APSES_HTH"/>
</dbReference>
<reference evidence="2 3" key="1">
    <citation type="submission" date="2020-08" db="EMBL/GenBank/DDBJ databases">
        <title>Genome public.</title>
        <authorList>
            <person name="Liu C."/>
            <person name="Sun Q."/>
        </authorList>
    </citation>
    <scope>NUCLEOTIDE SEQUENCE [LARGE SCALE GENOMIC DNA]</scope>
    <source>
        <strain evidence="2 3">NSJ-79</strain>
    </source>
</reference>
<evidence type="ECO:0000259" key="1">
    <source>
        <dbReference type="PROSITE" id="PS51301"/>
    </source>
</evidence>
<evidence type="ECO:0000313" key="3">
    <source>
        <dbReference type="Proteomes" id="UP000651475"/>
    </source>
</evidence>
<proteinExistence type="predicted"/>
<dbReference type="SUPFAM" id="SSF54616">
    <property type="entry name" value="DNA-binding domain of Mlu1-box binding protein MBP1"/>
    <property type="match status" value="1"/>
</dbReference>
<comment type="caution">
    <text evidence="2">The sequence shown here is derived from an EMBL/GenBank/DDBJ whole genome shotgun (WGS) entry which is preliminary data.</text>
</comment>
<dbReference type="PROSITE" id="PS51301">
    <property type="entry name" value="KILA_N"/>
    <property type="match status" value="1"/>
</dbReference>
<evidence type="ECO:0000313" key="2">
    <source>
        <dbReference type="EMBL" id="MBC5632615.1"/>
    </source>
</evidence>
<gene>
    <name evidence="2" type="ORF">H8S65_07520</name>
</gene>